<dbReference type="GO" id="GO:0005524">
    <property type="term" value="F:ATP binding"/>
    <property type="evidence" value="ECO:0007669"/>
    <property type="project" value="UniProtKB-UniRule"/>
</dbReference>
<evidence type="ECO:0000256" key="5">
    <source>
        <dbReference type="ARBA" id="ARBA00022840"/>
    </source>
</evidence>
<feature type="domain" description="Protein kinase" evidence="10">
    <location>
        <begin position="237"/>
        <end position="451"/>
    </location>
</feature>
<feature type="region of interest" description="Disordered" evidence="8">
    <location>
        <begin position="196"/>
        <end position="218"/>
    </location>
</feature>
<keyword evidence="2" id="KW-0808">Transferase</keyword>
<dbReference type="Proteomes" id="UP001054889">
    <property type="component" value="Unassembled WGS sequence"/>
</dbReference>
<dbReference type="Gene3D" id="1.10.510.10">
    <property type="entry name" value="Transferase(Phosphotransferase) domain 1"/>
    <property type="match status" value="2"/>
</dbReference>
<dbReference type="InterPro" id="IPR008271">
    <property type="entry name" value="Ser/Thr_kinase_AS"/>
</dbReference>
<evidence type="ECO:0000313" key="12">
    <source>
        <dbReference type="Proteomes" id="UP001054889"/>
    </source>
</evidence>
<gene>
    <name evidence="11" type="primary">gn00397</name>
    <name evidence="11" type="ORF">PR202_gn00397</name>
</gene>
<evidence type="ECO:0000256" key="6">
    <source>
        <dbReference type="PROSITE-ProRule" id="PRU10141"/>
    </source>
</evidence>
<evidence type="ECO:0000313" key="11">
    <source>
        <dbReference type="EMBL" id="GJN41072.1"/>
    </source>
</evidence>
<evidence type="ECO:0000256" key="2">
    <source>
        <dbReference type="ARBA" id="ARBA00022679"/>
    </source>
</evidence>
<dbReference type="Pfam" id="PF07714">
    <property type="entry name" value="PK_Tyr_Ser-Thr"/>
    <property type="match status" value="1"/>
</dbReference>
<dbReference type="PANTHER" id="PTHR47989">
    <property type="entry name" value="OS01G0750732 PROTEIN"/>
    <property type="match status" value="1"/>
</dbReference>
<reference evidence="11" key="1">
    <citation type="journal article" date="2018" name="DNA Res.">
        <title>Multiple hybrid de novo genome assembly of finger millet, an orphan allotetraploid crop.</title>
        <authorList>
            <person name="Hatakeyama M."/>
            <person name="Aluri S."/>
            <person name="Balachadran M.T."/>
            <person name="Sivarajan S.R."/>
            <person name="Patrignani A."/>
            <person name="Gruter S."/>
            <person name="Poveda L."/>
            <person name="Shimizu-Inatsugi R."/>
            <person name="Baeten J."/>
            <person name="Francoijs K.J."/>
            <person name="Nataraja K.N."/>
            <person name="Reddy Y.A.N."/>
            <person name="Phadnis S."/>
            <person name="Ravikumar R.L."/>
            <person name="Schlapbach R."/>
            <person name="Sreeman S.M."/>
            <person name="Shimizu K.K."/>
        </authorList>
    </citation>
    <scope>NUCLEOTIDE SEQUENCE</scope>
</reference>
<keyword evidence="4" id="KW-0418">Kinase</keyword>
<sequence>MECAEALAYMHSYMYTHVIHGDIKPDNILLDDSICAKLSDFGISRLINTDSSVYTEHVIGSRGYMDPLFVRDGCLTVKSDVYSFGVVLLELITRKKPTTEDGKAGIVYLFTDALLKGPRGVRELFDVEISNQNNMKTLEGVAKLAGECLRMERDKRPEMIGMAERLRMLRKTLLQGQQQVDLFSWLRKSKSAPAAMASTTTISPSDVPTVTPTSSMTSSSQCRRFSHIKMKAATRNFDESLLVGEGEFGRVYRGEIDGGATMVAIKRLWSIQKKIKCLFYPPDDGGCEFRTIMEKRSKLCHRHIVPLIGYCNDNDQMMLVYKYMARGSLREQLFNTQKPPLTWIQRLEICIGAARGLDYLHRGADHDAIIHRNVKLSNILLDEEWDALISDNLETDTSEVFIGAMSPALLYMLPAGIASEQMSITSVLCYLRFFVVVLISTAAFLGNNSTW</sequence>
<keyword evidence="5 6" id="KW-0067">ATP-binding</keyword>
<feature type="compositionally biased region" description="Low complexity" evidence="8">
    <location>
        <begin position="198"/>
        <end position="218"/>
    </location>
</feature>
<feature type="domain" description="Protein kinase" evidence="10">
    <location>
        <begin position="1"/>
        <end position="169"/>
    </location>
</feature>
<proteinExistence type="inferred from homology"/>
<feature type="transmembrane region" description="Helical" evidence="9">
    <location>
        <begin position="429"/>
        <end position="446"/>
    </location>
</feature>
<protein>
    <recommendedName>
        <fullName evidence="10">Protein kinase domain-containing protein</fullName>
    </recommendedName>
</protein>
<keyword evidence="3 6" id="KW-0547">Nucleotide-binding</keyword>
<keyword evidence="9" id="KW-0472">Membrane</keyword>
<dbReference type="InterPro" id="IPR011009">
    <property type="entry name" value="Kinase-like_dom_sf"/>
</dbReference>
<dbReference type="EMBL" id="BQKI01000199">
    <property type="protein sequence ID" value="GJN41072.1"/>
    <property type="molecule type" value="Genomic_DNA"/>
</dbReference>
<dbReference type="SUPFAM" id="SSF56112">
    <property type="entry name" value="Protein kinase-like (PK-like)"/>
    <property type="match status" value="2"/>
</dbReference>
<dbReference type="Gene3D" id="3.30.200.20">
    <property type="entry name" value="Phosphorylase Kinase, domain 1"/>
    <property type="match status" value="1"/>
</dbReference>
<keyword evidence="9" id="KW-0812">Transmembrane</keyword>
<keyword evidence="9" id="KW-1133">Transmembrane helix</keyword>
<accession>A0AAV5G1H8</accession>
<organism evidence="11 12">
    <name type="scientific">Eleusine coracana subsp. coracana</name>
    <dbReference type="NCBI Taxonomy" id="191504"/>
    <lineage>
        <taxon>Eukaryota</taxon>
        <taxon>Viridiplantae</taxon>
        <taxon>Streptophyta</taxon>
        <taxon>Embryophyta</taxon>
        <taxon>Tracheophyta</taxon>
        <taxon>Spermatophyta</taxon>
        <taxon>Magnoliopsida</taxon>
        <taxon>Liliopsida</taxon>
        <taxon>Poales</taxon>
        <taxon>Poaceae</taxon>
        <taxon>PACMAD clade</taxon>
        <taxon>Chloridoideae</taxon>
        <taxon>Cynodonteae</taxon>
        <taxon>Eleusininae</taxon>
        <taxon>Eleusine</taxon>
    </lineage>
</organism>
<evidence type="ECO:0000256" key="9">
    <source>
        <dbReference type="SAM" id="Phobius"/>
    </source>
</evidence>
<dbReference type="PROSITE" id="PS00107">
    <property type="entry name" value="PROTEIN_KINASE_ATP"/>
    <property type="match status" value="1"/>
</dbReference>
<dbReference type="SMART" id="SM00220">
    <property type="entry name" value="S_TKc"/>
    <property type="match status" value="1"/>
</dbReference>
<evidence type="ECO:0000256" key="1">
    <source>
        <dbReference type="ARBA" id="ARBA00022527"/>
    </source>
</evidence>
<dbReference type="InterPro" id="IPR000719">
    <property type="entry name" value="Prot_kinase_dom"/>
</dbReference>
<evidence type="ECO:0000256" key="4">
    <source>
        <dbReference type="ARBA" id="ARBA00022777"/>
    </source>
</evidence>
<evidence type="ECO:0000256" key="7">
    <source>
        <dbReference type="RuleBase" id="RU000304"/>
    </source>
</evidence>
<dbReference type="InterPro" id="IPR017441">
    <property type="entry name" value="Protein_kinase_ATP_BS"/>
</dbReference>
<comment type="caution">
    <text evidence="11">The sequence shown here is derived from an EMBL/GenBank/DDBJ whole genome shotgun (WGS) entry which is preliminary data.</text>
</comment>
<dbReference type="Pfam" id="PF00069">
    <property type="entry name" value="Pkinase"/>
    <property type="match status" value="1"/>
</dbReference>
<dbReference type="PROSITE" id="PS50011">
    <property type="entry name" value="PROTEIN_KINASE_DOM"/>
    <property type="match status" value="2"/>
</dbReference>
<keyword evidence="12" id="KW-1185">Reference proteome</keyword>
<evidence type="ECO:0000259" key="10">
    <source>
        <dbReference type="PROSITE" id="PS50011"/>
    </source>
</evidence>
<comment type="similarity">
    <text evidence="7">Belongs to the protein kinase superfamily.</text>
</comment>
<dbReference type="GO" id="GO:0004674">
    <property type="term" value="F:protein serine/threonine kinase activity"/>
    <property type="evidence" value="ECO:0007669"/>
    <property type="project" value="UniProtKB-KW"/>
</dbReference>
<evidence type="ECO:0000256" key="8">
    <source>
        <dbReference type="SAM" id="MobiDB-lite"/>
    </source>
</evidence>
<reference evidence="11" key="2">
    <citation type="submission" date="2021-12" db="EMBL/GenBank/DDBJ databases">
        <title>Resequencing data analysis of finger millet.</title>
        <authorList>
            <person name="Hatakeyama M."/>
            <person name="Aluri S."/>
            <person name="Balachadran M.T."/>
            <person name="Sivarajan S.R."/>
            <person name="Poveda L."/>
            <person name="Shimizu-Inatsugi R."/>
            <person name="Schlapbach R."/>
            <person name="Sreeman S.M."/>
            <person name="Shimizu K.K."/>
        </authorList>
    </citation>
    <scope>NUCLEOTIDE SEQUENCE</scope>
</reference>
<evidence type="ECO:0000256" key="3">
    <source>
        <dbReference type="ARBA" id="ARBA00022741"/>
    </source>
</evidence>
<dbReference type="PANTHER" id="PTHR47989:SF62">
    <property type="entry name" value="OS05G0423500 PROTEIN"/>
    <property type="match status" value="1"/>
</dbReference>
<dbReference type="PROSITE" id="PS00108">
    <property type="entry name" value="PROTEIN_KINASE_ST"/>
    <property type="match status" value="1"/>
</dbReference>
<dbReference type="FunFam" id="3.30.200.20:FF:000039">
    <property type="entry name" value="receptor-like protein kinase FERONIA"/>
    <property type="match status" value="1"/>
</dbReference>
<keyword evidence="1 7" id="KW-0723">Serine/threonine-protein kinase</keyword>
<dbReference type="AlphaFoldDB" id="A0AAV5G1H8"/>
<name>A0AAV5G1H8_ELECO</name>
<feature type="binding site" evidence="6">
    <location>
        <position position="266"/>
    </location>
    <ligand>
        <name>ATP</name>
        <dbReference type="ChEBI" id="CHEBI:30616"/>
    </ligand>
</feature>
<dbReference type="InterPro" id="IPR001245">
    <property type="entry name" value="Ser-Thr/Tyr_kinase_cat_dom"/>
</dbReference>